<reference evidence="3" key="1">
    <citation type="submission" date="2016-02" db="EMBL/GenBank/DDBJ databases">
        <authorList>
            <person name="Shin S.-K."/>
            <person name="Yi H."/>
            <person name="Kim E."/>
        </authorList>
    </citation>
    <scope>NUCLEOTIDE SEQUENCE [LARGE SCALE GENOMIC DNA]</scope>
    <source>
        <strain evidence="3">LPB0003</strain>
    </source>
</reference>
<dbReference type="STRING" id="1774273.LPB03_02210"/>
<evidence type="ECO:0008006" key="4">
    <source>
        <dbReference type="Google" id="ProtNLM"/>
    </source>
</evidence>
<comment type="caution">
    <text evidence="2">The sequence shown here is derived from an EMBL/GenBank/DDBJ whole genome shotgun (WGS) entry which is preliminary data.</text>
</comment>
<dbReference type="InterPro" id="IPR011659">
    <property type="entry name" value="WD40"/>
</dbReference>
<dbReference type="OrthoDB" id="9809364at2"/>
<keyword evidence="1" id="KW-0732">Signal</keyword>
<dbReference type="KEGG" id="pob:LPB03_02210"/>
<evidence type="ECO:0000256" key="1">
    <source>
        <dbReference type="SAM" id="SignalP"/>
    </source>
</evidence>
<dbReference type="SUPFAM" id="SSF82171">
    <property type="entry name" value="DPP6 N-terminal domain-like"/>
    <property type="match status" value="1"/>
</dbReference>
<evidence type="ECO:0000313" key="2">
    <source>
        <dbReference type="EMBL" id="OBY65950.1"/>
    </source>
</evidence>
<organism evidence="2 3">
    <name type="scientific">Polaribacter vadi</name>
    <dbReference type="NCBI Taxonomy" id="1774273"/>
    <lineage>
        <taxon>Bacteria</taxon>
        <taxon>Pseudomonadati</taxon>
        <taxon>Bacteroidota</taxon>
        <taxon>Flavobacteriia</taxon>
        <taxon>Flavobacteriales</taxon>
        <taxon>Flavobacteriaceae</taxon>
    </lineage>
</organism>
<evidence type="ECO:0000313" key="3">
    <source>
        <dbReference type="Proteomes" id="UP000092584"/>
    </source>
</evidence>
<gene>
    <name evidence="2" type="ORF">LPB3_02870</name>
</gene>
<feature type="chain" id="PRO_5008615946" description="WD40-like Beta Propeller Repeat" evidence="1">
    <location>
        <begin position="20"/>
        <end position="297"/>
    </location>
</feature>
<dbReference type="RefSeq" id="WP_065318091.1">
    <property type="nucleotide sequence ID" value="NZ_CP017477.1"/>
</dbReference>
<feature type="signal peptide" evidence="1">
    <location>
        <begin position="1"/>
        <end position="19"/>
    </location>
</feature>
<keyword evidence="3" id="KW-1185">Reference proteome</keyword>
<name>A0A1B8U248_9FLAO</name>
<proteinExistence type="predicted"/>
<sequence length="297" mass="33869">MRKYVLIFSALALVVLFNACNTKKSKENNLSVEQSLYLGQKPPGLKPEPFAPGIVTTEGWEYCGGFTPDLKEFYYLREIGETKEDKKTEFVVIQNKDNQWKKTVISLRVGTPFISPDGKIMYLGKRYKERLDNGNWSEIKKLGFPFDSLPIMRLTASSKGTYFFDEFKSDFTGDIRYSRIVNGEREEPKLLSKKINGGKSFHPFIASDESYLIFDGKREGGYGDSDIYISFRTKDGSWGDAINLGDIVNTGAWEASATVTPDGKYLFFNRNMGSDNYENVDIFWVSTQIIEKLRPKQ</sequence>
<dbReference type="Pfam" id="PF07676">
    <property type="entry name" value="PD40"/>
    <property type="match status" value="1"/>
</dbReference>
<dbReference type="AlphaFoldDB" id="A0A1B8U248"/>
<accession>A0A1B8U248</accession>
<protein>
    <recommendedName>
        <fullName evidence="4">WD40-like Beta Propeller Repeat</fullName>
    </recommendedName>
</protein>
<dbReference type="EMBL" id="LSFM01000013">
    <property type="protein sequence ID" value="OBY65950.1"/>
    <property type="molecule type" value="Genomic_DNA"/>
</dbReference>
<dbReference type="Proteomes" id="UP000092584">
    <property type="component" value="Unassembled WGS sequence"/>
</dbReference>